<protein>
    <recommendedName>
        <fullName evidence="1">DUF5672 domain-containing protein</fullName>
    </recommendedName>
</protein>
<dbReference type="eggNOG" id="ENOG502Z956">
    <property type="taxonomic scope" value="Bacteria"/>
</dbReference>
<dbReference type="STRING" id="153721.MYP_498"/>
<keyword evidence="3" id="KW-1185">Reference proteome</keyword>
<feature type="domain" description="DUF5672" evidence="1">
    <location>
        <begin position="67"/>
        <end position="234"/>
    </location>
</feature>
<evidence type="ECO:0000313" key="2">
    <source>
        <dbReference type="EMBL" id="GAL83272.1"/>
    </source>
</evidence>
<dbReference type="EMBL" id="BBLT01000001">
    <property type="protein sequence ID" value="GAL83272.1"/>
    <property type="molecule type" value="Genomic_DNA"/>
</dbReference>
<reference evidence="2 3" key="1">
    <citation type="submission" date="2014-09" db="EMBL/GenBank/DDBJ databases">
        <title>Sporocytophaga myxococcoides PG-01 genome sequencing.</title>
        <authorList>
            <person name="Liu L."/>
            <person name="Gao P.J."/>
            <person name="Chen G.J."/>
            <person name="Wang L.S."/>
        </authorList>
    </citation>
    <scope>NUCLEOTIDE SEQUENCE [LARGE SCALE GENOMIC DNA]</scope>
    <source>
        <strain evidence="2 3">PG-01</strain>
    </source>
</reference>
<sequence>MGLEIKILTGKENIVVIIPVYKEELSDGEKISFMQGCRILGDYDIILVAPLSLDLNNYFSIAGNTPLKIERFPSEYFKGIKGYNRLLLGSEFYKRFLSYEYMLIYQLDAFVFNNSLIDWCKKDFDYIGAPFMDPDWIKKLEIKLHFPVGRWINRVGNGGLSLRRVSKFYRGARLLFPLAYLWKYNEDFFWTSVAARILPSFKIPDFSTALQFAFEERPSAAFRMNNSNLPFGVHAWEKYEPEFWKDYIESFGYQIKD</sequence>
<gene>
    <name evidence="2" type="ORF">MYP_498</name>
</gene>
<name>A0A098LA38_9BACT</name>
<dbReference type="InterPro" id="IPR043729">
    <property type="entry name" value="DUF5672"/>
</dbReference>
<proteinExistence type="predicted"/>
<evidence type="ECO:0000259" key="1">
    <source>
        <dbReference type="Pfam" id="PF18922"/>
    </source>
</evidence>
<comment type="caution">
    <text evidence="2">The sequence shown here is derived from an EMBL/GenBank/DDBJ whole genome shotgun (WGS) entry which is preliminary data.</text>
</comment>
<accession>A0A098LA38</accession>
<evidence type="ECO:0000313" key="3">
    <source>
        <dbReference type="Proteomes" id="UP000030185"/>
    </source>
</evidence>
<dbReference type="AlphaFoldDB" id="A0A098LA38"/>
<dbReference type="Proteomes" id="UP000030185">
    <property type="component" value="Unassembled WGS sequence"/>
</dbReference>
<organism evidence="2 3">
    <name type="scientific">Sporocytophaga myxococcoides</name>
    <dbReference type="NCBI Taxonomy" id="153721"/>
    <lineage>
        <taxon>Bacteria</taxon>
        <taxon>Pseudomonadati</taxon>
        <taxon>Bacteroidota</taxon>
        <taxon>Cytophagia</taxon>
        <taxon>Cytophagales</taxon>
        <taxon>Cytophagaceae</taxon>
        <taxon>Sporocytophaga</taxon>
    </lineage>
</organism>
<dbReference type="Pfam" id="PF18922">
    <property type="entry name" value="DUF5672"/>
    <property type="match status" value="1"/>
</dbReference>